<evidence type="ECO:0000256" key="1">
    <source>
        <dbReference type="ARBA" id="ARBA00007381"/>
    </source>
</evidence>
<dbReference type="InterPro" id="IPR043129">
    <property type="entry name" value="ATPase_NBD"/>
</dbReference>
<protein>
    <submittedName>
        <fullName evidence="4">Putative Heat shock protein 70 family</fullName>
    </submittedName>
</protein>
<dbReference type="PANTHER" id="PTHR19375">
    <property type="entry name" value="HEAT SHOCK PROTEIN 70KDA"/>
    <property type="match status" value="1"/>
</dbReference>
<keyword evidence="3" id="KW-0067">ATP-binding</keyword>
<evidence type="ECO:0000256" key="2">
    <source>
        <dbReference type="ARBA" id="ARBA00022741"/>
    </source>
</evidence>
<dbReference type="Pfam" id="PF00012">
    <property type="entry name" value="HSP70"/>
    <property type="match status" value="1"/>
</dbReference>
<keyword evidence="4" id="KW-0346">Stress response</keyword>
<dbReference type="AlphaFoldDB" id="A0A2P6SI64"/>
<dbReference type="GO" id="GO:0140662">
    <property type="term" value="F:ATP-dependent protein folding chaperone"/>
    <property type="evidence" value="ECO:0007669"/>
    <property type="project" value="InterPro"/>
</dbReference>
<accession>A0A2P6SI64</accession>
<dbReference type="GO" id="GO:0005524">
    <property type="term" value="F:ATP binding"/>
    <property type="evidence" value="ECO:0007669"/>
    <property type="project" value="UniProtKB-KW"/>
</dbReference>
<evidence type="ECO:0000256" key="3">
    <source>
        <dbReference type="ARBA" id="ARBA00022840"/>
    </source>
</evidence>
<dbReference type="Proteomes" id="UP000238479">
    <property type="component" value="Chromosome 1"/>
</dbReference>
<evidence type="ECO:0000313" key="5">
    <source>
        <dbReference type="Proteomes" id="UP000238479"/>
    </source>
</evidence>
<keyword evidence="2" id="KW-0547">Nucleotide-binding</keyword>
<keyword evidence="5" id="KW-1185">Reference proteome</keyword>
<name>A0A2P6SI64_ROSCH</name>
<dbReference type="EMBL" id="PDCK01000039">
    <property type="protein sequence ID" value="PRQ58382.1"/>
    <property type="molecule type" value="Genomic_DNA"/>
</dbReference>
<sequence>MVLNKMREIVEAYIGLTVKNVVITVPAYFNDLQRQTTKEAGVIAGMNVNECYSYY</sequence>
<comment type="caution">
    <text evidence="4">The sequence shown here is derived from an EMBL/GenBank/DDBJ whole genome shotgun (WGS) entry which is preliminary data.</text>
</comment>
<dbReference type="Gramene" id="PRQ58382">
    <property type="protein sequence ID" value="PRQ58382"/>
    <property type="gene ID" value="RchiOBHm_Chr1g0358721"/>
</dbReference>
<dbReference type="OMA" id="NECYSYY"/>
<gene>
    <name evidence="4" type="ORF">RchiOBHm_Chr1g0358721</name>
</gene>
<dbReference type="Gene3D" id="3.30.420.40">
    <property type="match status" value="1"/>
</dbReference>
<reference evidence="4 5" key="1">
    <citation type="journal article" date="2018" name="Nat. Genet.">
        <title>The Rosa genome provides new insights in the design of modern roses.</title>
        <authorList>
            <person name="Bendahmane M."/>
        </authorList>
    </citation>
    <scope>NUCLEOTIDE SEQUENCE [LARGE SCALE GENOMIC DNA]</scope>
    <source>
        <strain evidence="5">cv. Old Blush</strain>
    </source>
</reference>
<comment type="similarity">
    <text evidence="1">Belongs to the heat shock protein 70 family.</text>
</comment>
<dbReference type="SUPFAM" id="SSF53067">
    <property type="entry name" value="Actin-like ATPase domain"/>
    <property type="match status" value="1"/>
</dbReference>
<evidence type="ECO:0000313" key="4">
    <source>
        <dbReference type="EMBL" id="PRQ58382.1"/>
    </source>
</evidence>
<dbReference type="STRING" id="74649.A0A2P6SI64"/>
<proteinExistence type="inferred from homology"/>
<dbReference type="InterPro" id="IPR013126">
    <property type="entry name" value="Hsp_70_fam"/>
</dbReference>
<dbReference type="FunFam" id="3.30.420.40:FF:000028">
    <property type="entry name" value="heat shock 70 kDa protein-like"/>
    <property type="match status" value="1"/>
</dbReference>
<organism evidence="4 5">
    <name type="scientific">Rosa chinensis</name>
    <name type="common">China rose</name>
    <dbReference type="NCBI Taxonomy" id="74649"/>
    <lineage>
        <taxon>Eukaryota</taxon>
        <taxon>Viridiplantae</taxon>
        <taxon>Streptophyta</taxon>
        <taxon>Embryophyta</taxon>
        <taxon>Tracheophyta</taxon>
        <taxon>Spermatophyta</taxon>
        <taxon>Magnoliopsida</taxon>
        <taxon>eudicotyledons</taxon>
        <taxon>Gunneridae</taxon>
        <taxon>Pentapetalae</taxon>
        <taxon>rosids</taxon>
        <taxon>fabids</taxon>
        <taxon>Rosales</taxon>
        <taxon>Rosaceae</taxon>
        <taxon>Rosoideae</taxon>
        <taxon>Rosoideae incertae sedis</taxon>
        <taxon>Rosa</taxon>
    </lineage>
</organism>